<keyword evidence="3" id="KW-1185">Reference proteome</keyword>
<organism evidence="2 3">
    <name type="scientific">Phytophthora fragariaefolia</name>
    <dbReference type="NCBI Taxonomy" id="1490495"/>
    <lineage>
        <taxon>Eukaryota</taxon>
        <taxon>Sar</taxon>
        <taxon>Stramenopiles</taxon>
        <taxon>Oomycota</taxon>
        <taxon>Peronosporomycetes</taxon>
        <taxon>Peronosporales</taxon>
        <taxon>Peronosporaceae</taxon>
        <taxon>Phytophthora</taxon>
    </lineage>
</organism>
<evidence type="ECO:0000313" key="2">
    <source>
        <dbReference type="EMBL" id="GMF16757.1"/>
    </source>
</evidence>
<name>A0A9W6TNN2_9STRA</name>
<evidence type="ECO:0000313" key="3">
    <source>
        <dbReference type="Proteomes" id="UP001165121"/>
    </source>
</evidence>
<evidence type="ECO:0000256" key="1">
    <source>
        <dbReference type="SAM" id="MobiDB-lite"/>
    </source>
</evidence>
<dbReference type="AlphaFoldDB" id="A0A9W6TNN2"/>
<accession>A0A9W6TNN2</accession>
<dbReference type="Proteomes" id="UP001165121">
    <property type="component" value="Unassembled WGS sequence"/>
</dbReference>
<protein>
    <submittedName>
        <fullName evidence="2">Unnamed protein product</fullName>
    </submittedName>
</protein>
<dbReference type="EMBL" id="BSXT01000076">
    <property type="protein sequence ID" value="GMF16757.1"/>
    <property type="molecule type" value="Genomic_DNA"/>
</dbReference>
<dbReference type="OrthoDB" id="97337at2759"/>
<comment type="caution">
    <text evidence="2">The sequence shown here is derived from an EMBL/GenBank/DDBJ whole genome shotgun (WGS) entry which is preliminary data.</text>
</comment>
<reference evidence="2" key="1">
    <citation type="submission" date="2023-04" db="EMBL/GenBank/DDBJ databases">
        <title>Phytophthora fragariaefolia NBRC 109709.</title>
        <authorList>
            <person name="Ichikawa N."/>
            <person name="Sato H."/>
            <person name="Tonouchi N."/>
        </authorList>
    </citation>
    <scope>NUCLEOTIDE SEQUENCE</scope>
    <source>
        <strain evidence="2">NBRC 109709</strain>
    </source>
</reference>
<feature type="region of interest" description="Disordered" evidence="1">
    <location>
        <begin position="190"/>
        <end position="217"/>
    </location>
</feature>
<proteinExistence type="predicted"/>
<gene>
    <name evidence="2" type="ORF">Pfra01_000092700</name>
</gene>
<feature type="compositionally biased region" description="Basic and acidic residues" evidence="1">
    <location>
        <begin position="199"/>
        <end position="210"/>
    </location>
</feature>
<sequence length="407" mass="47121">MSSRTSRQLQVQAERCSPPTFRPYGNASALEDFDEKASLAVRTRWLERFQSIAVQGGWTNQVKIYEMKLKLSAAVRNWRANLRPKVRRDWEKFLKGFREIYGKAKTSDSERYYTMTQRKSESPSELYYRLNKVANKAGIGFDSSSQQRERHLKVFTKKLLDSRFRTTLQGQRIRKLRDLEYVLKLHEEMTQGDDYDGPPPKRDFRVDNVPHGRIQPKRSGRAYVIHDEDSPDEEKDDREVRFQDVVEEVPNVPSAVDPAVGTAQTGIDSGKDGGQAQDISNTVFWIIENSGWRPPPNGEFRPAPRSPRFEDRNRTKFCERCNDFGHPTESCWFNLKCDRRGRKRHPARLCRVRPCSFCKKFHKDQCGEWKTFQAVKTLAPQGTLDLPSAIRGQRLDGDADSGEQQLN</sequence>